<evidence type="ECO:0000313" key="4">
    <source>
        <dbReference type="Proteomes" id="UP000831607"/>
    </source>
</evidence>
<name>A0ABY4AKS4_9BURK</name>
<keyword evidence="1" id="KW-0812">Transmembrane</keyword>
<feature type="transmembrane region" description="Helical" evidence="1">
    <location>
        <begin position="206"/>
        <end position="224"/>
    </location>
</feature>
<keyword evidence="1" id="KW-1133">Transmembrane helix</keyword>
<evidence type="ECO:0000256" key="1">
    <source>
        <dbReference type="SAM" id="Phobius"/>
    </source>
</evidence>
<accession>A0ABY4AKS4</accession>
<proteinExistence type="predicted"/>
<feature type="transmembrane region" description="Helical" evidence="1">
    <location>
        <begin position="143"/>
        <end position="158"/>
    </location>
</feature>
<keyword evidence="3" id="KW-0482">Metalloprotease</keyword>
<feature type="transmembrane region" description="Helical" evidence="1">
    <location>
        <begin position="231"/>
        <end position="253"/>
    </location>
</feature>
<feature type="transmembrane region" description="Helical" evidence="1">
    <location>
        <begin position="60"/>
        <end position="83"/>
    </location>
</feature>
<keyword evidence="3" id="KW-0645">Protease</keyword>
<gene>
    <name evidence="3" type="ORF">DHf2319_02320</name>
</gene>
<sequence length="262" mass="30305">MNPPPNQPEPSYPRRMTWLDEWHDFWAFVRRPRLSRRCRQVTPRTAWVLDWMPGISFLRLLGWAAILWGINIFLFGPIVIGISKQAGATHAVDPANLPWLLALVWAPLVEEMLFRYGLRRPGIALWLVPLMVLALWLKPGVGQSLIFALVILAIYRVTSANPMPGVRARQWLRLYRRWFWLIFHVSVLTFASLHLFNFTFTSAQWWMLPALVLPQWFTGLVLGWMRVMRGIGAAILLHALFNFGPLMAAWLAMRWLQSAGLA</sequence>
<evidence type="ECO:0000313" key="3">
    <source>
        <dbReference type="EMBL" id="UOD50784.1"/>
    </source>
</evidence>
<feature type="transmembrane region" description="Helical" evidence="1">
    <location>
        <begin position="178"/>
        <end position="200"/>
    </location>
</feature>
<feature type="domain" description="CAAX prenyl protease 2/Lysostaphin resistance protein A-like" evidence="2">
    <location>
        <begin position="97"/>
        <end position="243"/>
    </location>
</feature>
<reference evidence="3 4" key="1">
    <citation type="submission" date="2020-11" db="EMBL/GenBank/DDBJ databases">
        <title>Algicoccus daihaiensis sp.nov., isolated from Daihai Lake in Inner Mongolia.</title>
        <authorList>
            <person name="Kai J."/>
        </authorList>
    </citation>
    <scope>NUCLEOTIDE SEQUENCE [LARGE SCALE GENOMIC DNA]</scope>
    <source>
        <strain evidence="4">f23</strain>
    </source>
</reference>
<dbReference type="Pfam" id="PF02517">
    <property type="entry name" value="Rce1-like"/>
    <property type="match status" value="1"/>
</dbReference>
<dbReference type="InterPro" id="IPR003675">
    <property type="entry name" value="Rce1/LyrA-like_dom"/>
</dbReference>
<keyword evidence="1" id="KW-0472">Membrane</keyword>
<keyword evidence="4" id="KW-1185">Reference proteome</keyword>
<protein>
    <submittedName>
        <fullName evidence="3">CPBP family intramembrane metalloprotease</fullName>
    </submittedName>
</protein>
<organism evidence="3 4">
    <name type="scientific">Orrella daihaiensis</name>
    <dbReference type="NCBI Taxonomy" id="2782176"/>
    <lineage>
        <taxon>Bacteria</taxon>
        <taxon>Pseudomonadati</taxon>
        <taxon>Pseudomonadota</taxon>
        <taxon>Betaproteobacteria</taxon>
        <taxon>Burkholderiales</taxon>
        <taxon>Alcaligenaceae</taxon>
        <taxon>Orrella</taxon>
    </lineage>
</organism>
<dbReference type="EMBL" id="CP063982">
    <property type="protein sequence ID" value="UOD50784.1"/>
    <property type="molecule type" value="Genomic_DNA"/>
</dbReference>
<dbReference type="Proteomes" id="UP000831607">
    <property type="component" value="Chromosome"/>
</dbReference>
<keyword evidence="3" id="KW-0378">Hydrolase</keyword>
<feature type="transmembrane region" description="Helical" evidence="1">
    <location>
        <begin position="95"/>
        <end position="114"/>
    </location>
</feature>
<evidence type="ECO:0000259" key="2">
    <source>
        <dbReference type="Pfam" id="PF02517"/>
    </source>
</evidence>
<dbReference type="GO" id="GO:0008237">
    <property type="term" value="F:metallopeptidase activity"/>
    <property type="evidence" value="ECO:0007669"/>
    <property type="project" value="UniProtKB-KW"/>
</dbReference>